<dbReference type="Proteomes" id="UP000053890">
    <property type="component" value="Unassembled WGS sequence"/>
</dbReference>
<accession>A0A0P9FDC5</accession>
<dbReference type="FunFam" id="3.90.940.20:FF:000001">
    <property type="entry name" value="DNA-directed RNA polymerases I, II, and III subunit RPABC1"/>
    <property type="match status" value="1"/>
</dbReference>
<dbReference type="GO" id="GO:0003899">
    <property type="term" value="F:DNA-directed RNA polymerase activity"/>
    <property type="evidence" value="ECO:0007669"/>
    <property type="project" value="InterPro"/>
</dbReference>
<dbReference type="GO" id="GO:0005665">
    <property type="term" value="C:RNA polymerase II, core complex"/>
    <property type="evidence" value="ECO:0007669"/>
    <property type="project" value="UniProtKB-ARBA"/>
</dbReference>
<dbReference type="Gene3D" id="3.90.940.20">
    <property type="entry name" value="RPB5-like RNA polymerase subunit"/>
    <property type="match status" value="1"/>
</dbReference>
<dbReference type="OMA" id="VRDRGYF"/>
<dbReference type="OrthoDB" id="248779at2759"/>
<dbReference type="STRING" id="578459.A0A0P9FDC5"/>
<dbReference type="Pfam" id="PF03871">
    <property type="entry name" value="RNA_pol_Rpb5_N"/>
    <property type="match status" value="1"/>
</dbReference>
<evidence type="ECO:0000256" key="4">
    <source>
        <dbReference type="ARBA" id="ARBA00023242"/>
    </source>
</evidence>
<dbReference type="InterPro" id="IPR014381">
    <property type="entry name" value="Arch_Rpo5/euc_Rpb5"/>
</dbReference>
<proteinExistence type="inferred from homology"/>
<dbReference type="InterPro" id="IPR005571">
    <property type="entry name" value="RNA_pol_Rpb5_N"/>
</dbReference>
<keyword evidence="4" id="KW-0539">Nucleus</keyword>
<dbReference type="PANTHER" id="PTHR10535">
    <property type="entry name" value="DNA-DIRECTED RNA POLYMERASES I, II, AND III SUBUNIT RPABC1"/>
    <property type="match status" value="1"/>
</dbReference>
<dbReference type="GO" id="GO:0003677">
    <property type="term" value="F:DNA binding"/>
    <property type="evidence" value="ECO:0007669"/>
    <property type="project" value="InterPro"/>
</dbReference>
<feature type="domain" description="RNA polymerase Rpb5 N-terminal" evidence="7">
    <location>
        <begin position="6"/>
        <end position="92"/>
    </location>
</feature>
<gene>
    <name evidence="8" type="ORF">RHOBADRAFT_45704</name>
</gene>
<reference evidence="8 9" key="1">
    <citation type="journal article" date="2015" name="Front. Microbiol.">
        <title>Genome sequence of the plant growth promoting endophytic yeast Rhodotorula graminis WP1.</title>
        <authorList>
            <person name="Firrincieli A."/>
            <person name="Otillar R."/>
            <person name="Salamov A."/>
            <person name="Schmutz J."/>
            <person name="Khan Z."/>
            <person name="Redman R.S."/>
            <person name="Fleck N.D."/>
            <person name="Lindquist E."/>
            <person name="Grigoriev I.V."/>
            <person name="Doty S.L."/>
        </authorList>
    </citation>
    <scope>NUCLEOTIDE SEQUENCE [LARGE SCALE GENOMIC DNA]</scope>
    <source>
        <strain evidence="8 9">WP1</strain>
    </source>
</reference>
<dbReference type="GO" id="GO:0006362">
    <property type="term" value="P:transcription elongation by RNA polymerase I"/>
    <property type="evidence" value="ECO:0007669"/>
    <property type="project" value="UniProtKB-ARBA"/>
</dbReference>
<dbReference type="SUPFAM" id="SSF53036">
    <property type="entry name" value="Eukaryotic RPB5 N-terminal domain"/>
    <property type="match status" value="1"/>
</dbReference>
<dbReference type="InterPro" id="IPR036710">
    <property type="entry name" value="RNA_pol_Rpb5_N_sf"/>
</dbReference>
<dbReference type="EMBL" id="KQ474082">
    <property type="protein sequence ID" value="KPV73748.1"/>
    <property type="molecule type" value="Genomic_DNA"/>
</dbReference>
<dbReference type="AlphaFoldDB" id="A0A0P9FDC5"/>
<dbReference type="SUPFAM" id="SSF55287">
    <property type="entry name" value="RPB5-like RNA polymerase subunit"/>
    <property type="match status" value="1"/>
</dbReference>
<dbReference type="Pfam" id="PF01191">
    <property type="entry name" value="RNA_pol_Rpb5_C"/>
    <property type="match status" value="1"/>
</dbReference>
<dbReference type="GO" id="GO:0006367">
    <property type="term" value="P:transcription initiation at RNA polymerase II promoter"/>
    <property type="evidence" value="ECO:0007669"/>
    <property type="project" value="UniProtKB-ARBA"/>
</dbReference>
<evidence type="ECO:0000313" key="8">
    <source>
        <dbReference type="EMBL" id="KPV73748.1"/>
    </source>
</evidence>
<organism evidence="8 9">
    <name type="scientific">Rhodotorula graminis (strain WP1)</name>
    <dbReference type="NCBI Taxonomy" id="578459"/>
    <lineage>
        <taxon>Eukaryota</taxon>
        <taxon>Fungi</taxon>
        <taxon>Dikarya</taxon>
        <taxon>Basidiomycota</taxon>
        <taxon>Pucciniomycotina</taxon>
        <taxon>Microbotryomycetes</taxon>
        <taxon>Sporidiobolales</taxon>
        <taxon>Sporidiobolaceae</taxon>
        <taxon>Rhodotorula</taxon>
    </lineage>
</organism>
<evidence type="ECO:0000259" key="6">
    <source>
        <dbReference type="Pfam" id="PF01191"/>
    </source>
</evidence>
<evidence type="ECO:0000313" key="9">
    <source>
        <dbReference type="Proteomes" id="UP000053890"/>
    </source>
</evidence>
<evidence type="ECO:0000256" key="5">
    <source>
        <dbReference type="ARBA" id="ARBA00025765"/>
    </source>
</evidence>
<dbReference type="PIRSF" id="PIRSF000747">
    <property type="entry name" value="RPB5"/>
    <property type="match status" value="1"/>
</dbReference>
<dbReference type="Gene3D" id="3.40.1340.10">
    <property type="entry name" value="RNA polymerase, Rpb5, N-terminal domain"/>
    <property type="match status" value="1"/>
</dbReference>
<dbReference type="GeneID" id="28975102"/>
<dbReference type="HAMAP" id="MF_00025">
    <property type="entry name" value="RNApol_Rpo5_RPB5"/>
    <property type="match status" value="1"/>
</dbReference>
<keyword evidence="9" id="KW-1185">Reference proteome</keyword>
<dbReference type="NCBIfam" id="NF007129">
    <property type="entry name" value="PRK09570.1"/>
    <property type="match status" value="1"/>
</dbReference>
<dbReference type="InterPro" id="IPR035913">
    <property type="entry name" value="RPB5-like_sf"/>
</dbReference>
<comment type="subcellular location">
    <subcellularLocation>
        <location evidence="1">Nucleus</location>
    </subcellularLocation>
</comment>
<feature type="domain" description="RNA polymerase subunit H/Rpb5 C-terminal" evidence="6">
    <location>
        <begin position="137"/>
        <end position="209"/>
    </location>
</feature>
<protein>
    <recommendedName>
        <fullName evidence="2">DNA-directed RNA polymerases I, II, and III subunit RPABC1</fullName>
    </recommendedName>
</protein>
<dbReference type="GO" id="GO:0005736">
    <property type="term" value="C:RNA polymerase I complex"/>
    <property type="evidence" value="ECO:0007669"/>
    <property type="project" value="UniProtKB-ARBA"/>
</dbReference>
<keyword evidence="3" id="KW-0804">Transcription</keyword>
<evidence type="ECO:0000259" key="7">
    <source>
        <dbReference type="Pfam" id="PF03871"/>
    </source>
</evidence>
<dbReference type="GO" id="GO:0042797">
    <property type="term" value="P:tRNA transcription by RNA polymerase III"/>
    <property type="evidence" value="ECO:0007669"/>
    <property type="project" value="TreeGrafter"/>
</dbReference>
<evidence type="ECO:0000256" key="2">
    <source>
        <dbReference type="ARBA" id="ARBA00020809"/>
    </source>
</evidence>
<name>A0A0P9FDC5_RHOGW</name>
<dbReference type="GO" id="GO:0005666">
    <property type="term" value="C:RNA polymerase III complex"/>
    <property type="evidence" value="ECO:0007669"/>
    <property type="project" value="TreeGrafter"/>
</dbReference>
<dbReference type="FunFam" id="3.40.1340.10:FF:000002">
    <property type="entry name" value="DNA-directed RNA polymerases I, II, and III subunit RPABC1"/>
    <property type="match status" value="1"/>
</dbReference>
<evidence type="ECO:0000256" key="1">
    <source>
        <dbReference type="ARBA" id="ARBA00004123"/>
    </source>
</evidence>
<dbReference type="InterPro" id="IPR000783">
    <property type="entry name" value="RNA_pol_subH/Rpb5_C"/>
</dbReference>
<dbReference type="RefSeq" id="XP_018269797.1">
    <property type="nucleotide sequence ID" value="XM_018414654.1"/>
</dbReference>
<evidence type="ECO:0000256" key="3">
    <source>
        <dbReference type="ARBA" id="ARBA00023163"/>
    </source>
</evidence>
<dbReference type="PANTHER" id="PTHR10535:SF0">
    <property type="entry name" value="DNA-DIRECTED RNA POLYMERASES I, II, AND III SUBUNIT RPABC1"/>
    <property type="match status" value="1"/>
</dbReference>
<comment type="similarity">
    <text evidence="5">Belongs to the archaeal Rpo5/eukaryotic RPB5 RNA polymerase subunit family.</text>
</comment>
<sequence length="210" mass="23908">MADDNEREVARLFRVARTAHELVRDRGFAISEDEIKMSLDDFKAQYAAGSNAIDKAKINFSASKPDAAGESIYVFYSEEASVGIKTMRKFIDILEAQKFARGILIYKTSMTPSANKVISAMAGQFQIEAFQESELLVNITQHVLVPKHEVLTAEQKKQLLQRYRLKDTQLPRIQLHDPVARYYGLRRGQVVKITRESETAGRYVSYRLCL</sequence>